<dbReference type="AlphaFoldDB" id="A0A1I5SHR9"/>
<gene>
    <name evidence="1" type="ORF">SAMN04515674_10532</name>
</gene>
<accession>A0A1I5SHR9</accession>
<sequence length="33" mass="3875">MRDFISNTKDFAEHSAKSFVFISIMEDLLTFYA</sequence>
<evidence type="ECO:0000313" key="1">
    <source>
        <dbReference type="EMBL" id="SFP70249.1"/>
    </source>
</evidence>
<proteinExistence type="predicted"/>
<reference evidence="1 2" key="1">
    <citation type="submission" date="2016-10" db="EMBL/GenBank/DDBJ databases">
        <authorList>
            <person name="de Groot N.N."/>
        </authorList>
    </citation>
    <scope>NUCLEOTIDE SEQUENCE [LARGE SCALE GENOMIC DNA]</scope>
    <source>
        <strain evidence="2">E92,LMG 26720,CCM 7988</strain>
    </source>
</reference>
<keyword evidence="2" id="KW-1185">Reference proteome</keyword>
<dbReference type="Proteomes" id="UP000199306">
    <property type="component" value="Unassembled WGS sequence"/>
</dbReference>
<dbReference type="EMBL" id="FOXH01000005">
    <property type="protein sequence ID" value="SFP70249.1"/>
    <property type="molecule type" value="Genomic_DNA"/>
</dbReference>
<dbReference type="STRING" id="1079859.SAMN04515674_10532"/>
<evidence type="ECO:0000313" key="2">
    <source>
        <dbReference type="Proteomes" id="UP000199306"/>
    </source>
</evidence>
<organism evidence="1 2">
    <name type="scientific">Pseudarcicella hirudinis</name>
    <dbReference type="NCBI Taxonomy" id="1079859"/>
    <lineage>
        <taxon>Bacteria</taxon>
        <taxon>Pseudomonadati</taxon>
        <taxon>Bacteroidota</taxon>
        <taxon>Cytophagia</taxon>
        <taxon>Cytophagales</taxon>
        <taxon>Flectobacillaceae</taxon>
        <taxon>Pseudarcicella</taxon>
    </lineage>
</organism>
<protein>
    <submittedName>
        <fullName evidence="1">Uncharacterized protein</fullName>
    </submittedName>
</protein>
<name>A0A1I5SHR9_9BACT</name>